<sequence length="118" mass="13772">MDTEYQLGKGNIYVLVRFTEPKTVEILLGEKGGDMLKFTPSLWYEFLKFRYGRSTLLKKSLMVASEGDEMKLQTTDGSTCLLERGELDFLLELDDEIMHDIALLYMERIFYDLLLEKL</sequence>
<name>A0A8X7BQP2_9ARAC</name>
<evidence type="ECO:0000313" key="2">
    <source>
        <dbReference type="Proteomes" id="UP000886998"/>
    </source>
</evidence>
<comment type="caution">
    <text evidence="1">The sequence shown here is derived from an EMBL/GenBank/DDBJ whole genome shotgun (WGS) entry which is preliminary data.</text>
</comment>
<keyword evidence="2" id="KW-1185">Reference proteome</keyword>
<proteinExistence type="predicted"/>
<dbReference type="AlphaFoldDB" id="A0A8X7BQP2"/>
<gene>
    <name evidence="1" type="ORF">TNIN_323351</name>
</gene>
<dbReference type="Proteomes" id="UP000886998">
    <property type="component" value="Unassembled WGS sequence"/>
</dbReference>
<evidence type="ECO:0000313" key="1">
    <source>
        <dbReference type="EMBL" id="GFY39077.1"/>
    </source>
</evidence>
<organism evidence="1 2">
    <name type="scientific">Trichonephila inaurata madagascariensis</name>
    <dbReference type="NCBI Taxonomy" id="2747483"/>
    <lineage>
        <taxon>Eukaryota</taxon>
        <taxon>Metazoa</taxon>
        <taxon>Ecdysozoa</taxon>
        <taxon>Arthropoda</taxon>
        <taxon>Chelicerata</taxon>
        <taxon>Arachnida</taxon>
        <taxon>Araneae</taxon>
        <taxon>Araneomorphae</taxon>
        <taxon>Entelegynae</taxon>
        <taxon>Araneoidea</taxon>
        <taxon>Nephilidae</taxon>
        <taxon>Trichonephila</taxon>
        <taxon>Trichonephila inaurata</taxon>
    </lineage>
</organism>
<protein>
    <submittedName>
        <fullName evidence="1">Uncharacterized protein</fullName>
    </submittedName>
</protein>
<reference evidence="1" key="1">
    <citation type="submission" date="2020-08" db="EMBL/GenBank/DDBJ databases">
        <title>Multicomponent nature underlies the extraordinary mechanical properties of spider dragline silk.</title>
        <authorList>
            <person name="Kono N."/>
            <person name="Nakamura H."/>
            <person name="Mori M."/>
            <person name="Yoshida Y."/>
            <person name="Ohtoshi R."/>
            <person name="Malay A.D."/>
            <person name="Moran D.A.P."/>
            <person name="Tomita M."/>
            <person name="Numata K."/>
            <person name="Arakawa K."/>
        </authorList>
    </citation>
    <scope>NUCLEOTIDE SEQUENCE</scope>
</reference>
<accession>A0A8X7BQP2</accession>
<dbReference type="EMBL" id="BMAV01001199">
    <property type="protein sequence ID" value="GFY39077.1"/>
    <property type="molecule type" value="Genomic_DNA"/>
</dbReference>